<evidence type="ECO:0000313" key="2">
    <source>
        <dbReference type="EMBL" id="KYN16866.1"/>
    </source>
</evidence>
<evidence type="ECO:0000313" key="3">
    <source>
        <dbReference type="Proteomes" id="UP000078492"/>
    </source>
</evidence>
<feature type="compositionally biased region" description="Basic and acidic residues" evidence="1">
    <location>
        <begin position="177"/>
        <end position="198"/>
    </location>
</feature>
<dbReference type="EMBL" id="KQ980295">
    <property type="protein sequence ID" value="KYN16866.1"/>
    <property type="molecule type" value="Genomic_DNA"/>
</dbReference>
<evidence type="ECO:0000256" key="1">
    <source>
        <dbReference type="SAM" id="MobiDB-lite"/>
    </source>
</evidence>
<organism evidence="2 3">
    <name type="scientific">Trachymyrmex cornetzi</name>
    <dbReference type="NCBI Taxonomy" id="471704"/>
    <lineage>
        <taxon>Eukaryota</taxon>
        <taxon>Metazoa</taxon>
        <taxon>Ecdysozoa</taxon>
        <taxon>Arthropoda</taxon>
        <taxon>Hexapoda</taxon>
        <taxon>Insecta</taxon>
        <taxon>Pterygota</taxon>
        <taxon>Neoptera</taxon>
        <taxon>Endopterygota</taxon>
        <taxon>Hymenoptera</taxon>
        <taxon>Apocrita</taxon>
        <taxon>Aculeata</taxon>
        <taxon>Formicoidea</taxon>
        <taxon>Formicidae</taxon>
        <taxon>Myrmicinae</taxon>
        <taxon>Trachymyrmex</taxon>
    </lineage>
</organism>
<reference evidence="2 3" key="1">
    <citation type="submission" date="2015-09" db="EMBL/GenBank/DDBJ databases">
        <title>Trachymyrmex cornetzi WGS genome.</title>
        <authorList>
            <person name="Nygaard S."/>
            <person name="Hu H."/>
            <person name="Boomsma J."/>
            <person name="Zhang G."/>
        </authorList>
    </citation>
    <scope>NUCLEOTIDE SEQUENCE [LARGE SCALE GENOMIC DNA]</scope>
    <source>
        <strain evidence="2">Tcor2-1</strain>
        <tissue evidence="2">Whole body</tissue>
    </source>
</reference>
<gene>
    <name evidence="2" type="ORF">ALC57_10845</name>
</gene>
<dbReference type="Proteomes" id="UP000078492">
    <property type="component" value="Unassembled WGS sequence"/>
</dbReference>
<dbReference type="AlphaFoldDB" id="A0A195DVJ4"/>
<protein>
    <submittedName>
        <fullName evidence="2">Uncharacterized protein</fullName>
    </submittedName>
</protein>
<proteinExistence type="predicted"/>
<feature type="region of interest" description="Disordered" evidence="1">
    <location>
        <begin position="157"/>
        <end position="215"/>
    </location>
</feature>
<accession>A0A195DVJ4</accession>
<sequence length="215" mass="24440">MDSRVGSCKWHLKIAYGYERDSRVVPALRSGLAQHGANAARFARMEGPVDFNCIHEYQAVKIIIFLGLTATFPPITARTNNKGEKRDRHVNTFYFHALCWRQAFVLLSAKFHSERSIPSLHVSESKNGDLDQEDEGIEKRGRWCLGAVVRRNKWFSREPTRRATTPETGGSYPANERANERTSKEIRKNSRGHGREAYPGHLSRGELFPGTKAEQ</sequence>
<name>A0A195DVJ4_9HYME</name>
<keyword evidence="3" id="KW-1185">Reference proteome</keyword>